<organism evidence="2 3">
    <name type="scientific">Nyssa sinensis</name>
    <dbReference type="NCBI Taxonomy" id="561372"/>
    <lineage>
        <taxon>Eukaryota</taxon>
        <taxon>Viridiplantae</taxon>
        <taxon>Streptophyta</taxon>
        <taxon>Embryophyta</taxon>
        <taxon>Tracheophyta</taxon>
        <taxon>Spermatophyta</taxon>
        <taxon>Magnoliopsida</taxon>
        <taxon>eudicotyledons</taxon>
        <taxon>Gunneridae</taxon>
        <taxon>Pentapetalae</taxon>
        <taxon>asterids</taxon>
        <taxon>Cornales</taxon>
        <taxon>Nyssaceae</taxon>
        <taxon>Nyssa</taxon>
    </lineage>
</organism>
<keyword evidence="1" id="KW-0472">Membrane</keyword>
<keyword evidence="1" id="KW-1133">Transmembrane helix</keyword>
<dbReference type="Proteomes" id="UP000325577">
    <property type="component" value="Linkage Group LG3"/>
</dbReference>
<feature type="transmembrane region" description="Helical" evidence="1">
    <location>
        <begin position="46"/>
        <end position="64"/>
    </location>
</feature>
<dbReference type="OrthoDB" id="1725376at2759"/>
<feature type="transmembrane region" description="Helical" evidence="1">
    <location>
        <begin position="102"/>
        <end position="122"/>
    </location>
</feature>
<proteinExistence type="predicted"/>
<dbReference type="EMBL" id="CM018046">
    <property type="protein sequence ID" value="KAA8525969.1"/>
    <property type="molecule type" value="Genomic_DNA"/>
</dbReference>
<sequence length="385" mass="44986">MYCCMDLRYVVPPIIHLIFKLLHFQMKPWVHYDDLWKTDQLSIGNIAFLLLIIIATLLFLLIYIKLPLHITIDSIHLQAGDFSGPLAISLLCLIFLPQPYFWTAFPIIICISPWFNSLLNLLQHFLYSFYLTLEVIPNLNIICFTQQEENLETEPAQVEVEVVQIEGYPLPEQPDMLKRSLQRIPTFIIVCTTQQQETITEPAGSAHQSGVELNEVDDHYHPSNQQPTWEPEGTYYHSGIELNEVDDYYLLNEQPTSEHEYLSGGSKELLTAQVTFRFNFTFKITVLGFRFNFLLILFLLALRLGDYVCWLSRYDFVCVRRWVSTGNLQRRDWEFFFPSSEDLKPSIRALKLQLASEYIFGSEIRYKSIEFGVINFSIYVTFSRV</sequence>
<reference evidence="2 3" key="1">
    <citation type="submission" date="2019-09" db="EMBL/GenBank/DDBJ databases">
        <title>A chromosome-level genome assembly of the Chinese tupelo Nyssa sinensis.</title>
        <authorList>
            <person name="Yang X."/>
            <person name="Kang M."/>
            <person name="Yang Y."/>
            <person name="Xiong H."/>
            <person name="Wang M."/>
            <person name="Zhang Z."/>
            <person name="Wang Z."/>
            <person name="Wu H."/>
            <person name="Ma T."/>
            <person name="Liu J."/>
            <person name="Xi Z."/>
        </authorList>
    </citation>
    <scope>NUCLEOTIDE SEQUENCE [LARGE SCALE GENOMIC DNA]</scope>
    <source>
        <strain evidence="2">J267</strain>
        <tissue evidence="2">Leaf</tissue>
    </source>
</reference>
<keyword evidence="1" id="KW-0812">Transmembrane</keyword>
<keyword evidence="3" id="KW-1185">Reference proteome</keyword>
<feature type="transmembrane region" description="Helical" evidence="1">
    <location>
        <begin position="287"/>
        <end position="305"/>
    </location>
</feature>
<dbReference type="AlphaFoldDB" id="A0A5J5A6S5"/>
<evidence type="ECO:0000313" key="3">
    <source>
        <dbReference type="Proteomes" id="UP000325577"/>
    </source>
</evidence>
<name>A0A5J5A6S5_9ASTE</name>
<accession>A0A5J5A6S5</accession>
<gene>
    <name evidence="2" type="ORF">F0562_007931</name>
</gene>
<evidence type="ECO:0000256" key="1">
    <source>
        <dbReference type="SAM" id="Phobius"/>
    </source>
</evidence>
<evidence type="ECO:0000313" key="2">
    <source>
        <dbReference type="EMBL" id="KAA8525969.1"/>
    </source>
</evidence>
<protein>
    <submittedName>
        <fullName evidence="2">Uncharacterized protein</fullName>
    </submittedName>
</protein>